<dbReference type="InterPro" id="IPR052157">
    <property type="entry name" value="BCAA_transport_permease"/>
</dbReference>
<dbReference type="Pfam" id="PF02653">
    <property type="entry name" value="BPD_transp_2"/>
    <property type="match status" value="1"/>
</dbReference>
<evidence type="ECO:0000256" key="9">
    <source>
        <dbReference type="SAM" id="Phobius"/>
    </source>
</evidence>
<evidence type="ECO:0000256" key="3">
    <source>
        <dbReference type="ARBA" id="ARBA00022475"/>
    </source>
</evidence>
<keyword evidence="3" id="KW-1003">Cell membrane</keyword>
<dbReference type="PANTHER" id="PTHR11795">
    <property type="entry name" value="BRANCHED-CHAIN AMINO ACID TRANSPORT SYSTEM PERMEASE PROTEIN LIVH"/>
    <property type="match status" value="1"/>
</dbReference>
<evidence type="ECO:0000256" key="5">
    <source>
        <dbReference type="ARBA" id="ARBA00022970"/>
    </source>
</evidence>
<keyword evidence="6 9" id="KW-1133">Transmembrane helix</keyword>
<name>X1FAI7_9ZZZZ</name>
<dbReference type="GO" id="GO:0005886">
    <property type="term" value="C:plasma membrane"/>
    <property type="evidence" value="ECO:0007669"/>
    <property type="project" value="UniProtKB-SubCell"/>
</dbReference>
<comment type="caution">
    <text evidence="10">The sequence shown here is derived from an EMBL/GenBank/DDBJ whole genome shotgun (WGS) entry which is preliminary data.</text>
</comment>
<evidence type="ECO:0000256" key="2">
    <source>
        <dbReference type="ARBA" id="ARBA00022448"/>
    </source>
</evidence>
<dbReference type="GO" id="GO:0022857">
    <property type="term" value="F:transmembrane transporter activity"/>
    <property type="evidence" value="ECO:0007669"/>
    <property type="project" value="InterPro"/>
</dbReference>
<evidence type="ECO:0000313" key="10">
    <source>
        <dbReference type="EMBL" id="GAH17778.1"/>
    </source>
</evidence>
<proteinExistence type="inferred from homology"/>
<protein>
    <recommendedName>
        <fullName evidence="11">Branched-chain amino acid ABC transporter permease</fullName>
    </recommendedName>
</protein>
<reference evidence="10" key="1">
    <citation type="journal article" date="2014" name="Front. Microbiol.">
        <title>High frequency of phylogenetically diverse reductive dehalogenase-homologous genes in deep subseafloor sedimentary metagenomes.</title>
        <authorList>
            <person name="Kawai M."/>
            <person name="Futagami T."/>
            <person name="Toyoda A."/>
            <person name="Takaki Y."/>
            <person name="Nishi S."/>
            <person name="Hori S."/>
            <person name="Arai W."/>
            <person name="Tsubouchi T."/>
            <person name="Morono Y."/>
            <person name="Uchiyama I."/>
            <person name="Ito T."/>
            <person name="Fujiyama A."/>
            <person name="Inagaki F."/>
            <person name="Takami H."/>
        </authorList>
    </citation>
    <scope>NUCLEOTIDE SEQUENCE</scope>
    <source>
        <strain evidence="10">Expedition CK06-06</strain>
    </source>
</reference>
<evidence type="ECO:0008006" key="11">
    <source>
        <dbReference type="Google" id="ProtNLM"/>
    </source>
</evidence>
<comment type="subcellular location">
    <subcellularLocation>
        <location evidence="1">Cell membrane</location>
        <topology evidence="1">Multi-pass membrane protein</topology>
    </subcellularLocation>
</comment>
<feature type="transmembrane region" description="Helical" evidence="9">
    <location>
        <begin position="63"/>
        <end position="84"/>
    </location>
</feature>
<evidence type="ECO:0000256" key="4">
    <source>
        <dbReference type="ARBA" id="ARBA00022692"/>
    </source>
</evidence>
<keyword evidence="7 9" id="KW-0472">Membrane</keyword>
<evidence type="ECO:0000256" key="1">
    <source>
        <dbReference type="ARBA" id="ARBA00004651"/>
    </source>
</evidence>
<evidence type="ECO:0000256" key="7">
    <source>
        <dbReference type="ARBA" id="ARBA00023136"/>
    </source>
</evidence>
<dbReference type="AlphaFoldDB" id="X1FAI7"/>
<accession>X1FAI7</accession>
<dbReference type="PANTHER" id="PTHR11795:SF445">
    <property type="entry name" value="AMINO ACID ABC TRANSPORTER PERMEASE PROTEIN"/>
    <property type="match status" value="1"/>
</dbReference>
<dbReference type="GO" id="GO:0006865">
    <property type="term" value="P:amino acid transport"/>
    <property type="evidence" value="ECO:0007669"/>
    <property type="project" value="UniProtKB-KW"/>
</dbReference>
<comment type="similarity">
    <text evidence="8">Belongs to the binding-protein-dependent transport system permease family. LivHM subfamily.</text>
</comment>
<feature type="transmembrane region" description="Helical" evidence="9">
    <location>
        <begin position="12"/>
        <end position="32"/>
    </location>
</feature>
<evidence type="ECO:0000256" key="6">
    <source>
        <dbReference type="ARBA" id="ARBA00022989"/>
    </source>
</evidence>
<dbReference type="InterPro" id="IPR001851">
    <property type="entry name" value="ABC_transp_permease"/>
</dbReference>
<keyword evidence="5" id="KW-0029">Amino-acid transport</keyword>
<sequence>MLGFLEVLINGILLGGLYAVIGIGLSMIFGIIRQVNLAHGELMILASYFSLLTLQLLELHPLLTLFLVLPAMFIFGCLIQTFLFNRGYTKEGWSHSS</sequence>
<dbReference type="EMBL" id="BART01030544">
    <property type="protein sequence ID" value="GAH17778.1"/>
    <property type="molecule type" value="Genomic_DNA"/>
</dbReference>
<evidence type="ECO:0000256" key="8">
    <source>
        <dbReference type="ARBA" id="ARBA00037998"/>
    </source>
</evidence>
<keyword evidence="2" id="KW-0813">Transport</keyword>
<keyword evidence="4 9" id="KW-0812">Transmembrane</keyword>
<organism evidence="10">
    <name type="scientific">marine sediment metagenome</name>
    <dbReference type="NCBI Taxonomy" id="412755"/>
    <lineage>
        <taxon>unclassified sequences</taxon>
        <taxon>metagenomes</taxon>
        <taxon>ecological metagenomes</taxon>
    </lineage>
</organism>
<gene>
    <name evidence="10" type="ORF">S01H4_53292</name>
</gene>